<feature type="transmembrane region" description="Helical" evidence="1">
    <location>
        <begin position="177"/>
        <end position="197"/>
    </location>
</feature>
<feature type="transmembrane region" description="Helical" evidence="1">
    <location>
        <begin position="151"/>
        <end position="171"/>
    </location>
</feature>
<proteinExistence type="predicted"/>
<dbReference type="InterPro" id="IPR000620">
    <property type="entry name" value="EamA_dom"/>
</dbReference>
<dbReference type="GO" id="GO:0016020">
    <property type="term" value="C:membrane"/>
    <property type="evidence" value="ECO:0007669"/>
    <property type="project" value="InterPro"/>
</dbReference>
<feature type="transmembrane region" description="Helical" evidence="1">
    <location>
        <begin position="95"/>
        <end position="114"/>
    </location>
</feature>
<protein>
    <recommendedName>
        <fullName evidence="2">EamA domain-containing protein</fullName>
    </recommendedName>
</protein>
<dbReference type="EMBL" id="CP000300">
    <property type="protein sequence ID" value="ABE52559.1"/>
    <property type="molecule type" value="Genomic_DNA"/>
</dbReference>
<feature type="domain" description="EamA" evidence="2">
    <location>
        <begin position="8"/>
        <end position="138"/>
    </location>
</feature>
<dbReference type="KEGG" id="mbu:Mbur_1659"/>
<dbReference type="InterPro" id="IPR037185">
    <property type="entry name" value="EmrE-like"/>
</dbReference>
<keyword evidence="1" id="KW-0812">Transmembrane</keyword>
<dbReference type="GeneID" id="3997292"/>
<keyword evidence="1" id="KW-1133">Transmembrane helix</keyword>
<feature type="transmembrane region" description="Helical" evidence="1">
    <location>
        <begin position="36"/>
        <end position="55"/>
    </location>
</feature>
<feature type="domain" description="EamA" evidence="2">
    <location>
        <begin position="153"/>
        <end position="280"/>
    </location>
</feature>
<name>Q12VG7_METBU</name>
<dbReference type="OrthoDB" id="142253at2157"/>
<evidence type="ECO:0000313" key="3">
    <source>
        <dbReference type="EMBL" id="ABE52559.1"/>
    </source>
</evidence>
<dbReference type="SUPFAM" id="SSF103481">
    <property type="entry name" value="Multidrug resistance efflux transporter EmrE"/>
    <property type="match status" value="1"/>
</dbReference>
<dbReference type="RefSeq" id="WP_011499702.1">
    <property type="nucleotide sequence ID" value="NC_007955.1"/>
</dbReference>
<dbReference type="Pfam" id="PF00892">
    <property type="entry name" value="EamA"/>
    <property type="match status" value="2"/>
</dbReference>
<organism evidence="3 4">
    <name type="scientific">Methanococcoides burtonii (strain DSM 6242 / NBRC 107633 / OCM 468 / ACE-M)</name>
    <dbReference type="NCBI Taxonomy" id="259564"/>
    <lineage>
        <taxon>Archaea</taxon>
        <taxon>Methanobacteriati</taxon>
        <taxon>Methanobacteriota</taxon>
        <taxon>Stenosarchaea group</taxon>
        <taxon>Methanomicrobia</taxon>
        <taxon>Methanosarcinales</taxon>
        <taxon>Methanosarcinaceae</taxon>
        <taxon>Methanococcoides</taxon>
    </lineage>
</organism>
<keyword evidence="1" id="KW-0472">Membrane</keyword>
<evidence type="ECO:0000313" key="4">
    <source>
        <dbReference type="Proteomes" id="UP000001979"/>
    </source>
</evidence>
<evidence type="ECO:0000259" key="2">
    <source>
        <dbReference type="Pfam" id="PF00892"/>
    </source>
</evidence>
<feature type="transmembrane region" description="Helical" evidence="1">
    <location>
        <begin position="263"/>
        <end position="280"/>
    </location>
</feature>
<reference evidence="4" key="1">
    <citation type="journal article" date="2009" name="ISME J.">
        <title>The genome sequence of the psychrophilic archaeon, Methanococcoides burtonii: the role of genome evolution in cold adaptation.</title>
        <authorList>
            <person name="Allen M.A."/>
            <person name="Lauro F.M."/>
            <person name="Williams T.J."/>
            <person name="Burg D."/>
            <person name="Siddiqui K.S."/>
            <person name="De Francisci D."/>
            <person name="Chong K.W."/>
            <person name="Pilak O."/>
            <person name="Chew H.H."/>
            <person name="De Maere M.Z."/>
            <person name="Ting L."/>
            <person name="Katrib M."/>
            <person name="Ng C."/>
            <person name="Sowers K.R."/>
            <person name="Galperin M.Y."/>
            <person name="Anderson I.J."/>
            <person name="Ivanova N."/>
            <person name="Dalin E."/>
            <person name="Martinez M."/>
            <person name="Lapidus A."/>
            <person name="Hauser L."/>
            <person name="Land M."/>
            <person name="Thomas T."/>
            <person name="Cavicchioli R."/>
        </authorList>
    </citation>
    <scope>NUCLEOTIDE SEQUENCE [LARGE SCALE GENOMIC DNA]</scope>
    <source>
        <strain evidence="4">DSM 6242 / NBRC 107633 / OCM 468 / ACE-M</strain>
    </source>
</reference>
<accession>Q12VG7</accession>
<gene>
    <name evidence="3" type="ordered locus">Mbur_1659</name>
</gene>
<dbReference type="AlphaFoldDB" id="Q12VG7"/>
<feature type="transmembrane region" description="Helical" evidence="1">
    <location>
        <begin position="235"/>
        <end position="256"/>
    </location>
</feature>
<evidence type="ECO:0000256" key="1">
    <source>
        <dbReference type="SAM" id="Phobius"/>
    </source>
</evidence>
<feature type="transmembrane region" description="Helical" evidence="1">
    <location>
        <begin position="209"/>
        <end position="229"/>
    </location>
</feature>
<dbReference type="Proteomes" id="UP000001979">
    <property type="component" value="Chromosome"/>
</dbReference>
<feature type="transmembrane region" description="Helical" evidence="1">
    <location>
        <begin position="6"/>
        <end position="24"/>
    </location>
</feature>
<feature type="transmembrane region" description="Helical" evidence="1">
    <location>
        <begin position="67"/>
        <end position="88"/>
    </location>
</feature>
<dbReference type="Gene3D" id="1.10.3730.20">
    <property type="match status" value="1"/>
</dbReference>
<sequence length="281" mass="29534">MIPAEFLVILLGLASAAVWGAADFGGGFASKRTNEYYVVILMQAVGLILLPILAIVFSEQFPQGGGIFWGFVAGVAGSLGLVVLYRALSQGKMGVVAPVSAIVTVALPVIYGALKEGLPSVYQMTGFVVALVAMWLISSSDDNGDIRRQDIVLPLLAGVGFGIFFISVDMFSEDAVFWPLTVAKASSVITILLIAILTGSKNIPVRGALPLIILAGIFDAGGNLFFALASQVGRVDIATVVASLYPASTVLLAWIFLKERLALNQWMGVVLALVAVVFISL</sequence>
<feature type="transmembrane region" description="Helical" evidence="1">
    <location>
        <begin position="120"/>
        <end position="139"/>
    </location>
</feature>
<dbReference type="HOGENOM" id="CLU_082109_0_0_2"/>
<keyword evidence="4" id="KW-1185">Reference proteome</keyword>